<evidence type="ECO:0000256" key="1">
    <source>
        <dbReference type="SAM" id="MobiDB-lite"/>
    </source>
</evidence>
<keyword evidence="3" id="KW-1185">Reference proteome</keyword>
<evidence type="ECO:0000313" key="2">
    <source>
        <dbReference type="EMBL" id="KAJ1203949.1"/>
    </source>
</evidence>
<gene>
    <name evidence="2" type="ORF">NDU88_007730</name>
</gene>
<dbReference type="Proteomes" id="UP001066276">
    <property type="component" value="Chromosome 2_1"/>
</dbReference>
<evidence type="ECO:0000313" key="3">
    <source>
        <dbReference type="Proteomes" id="UP001066276"/>
    </source>
</evidence>
<sequence>MGACVRITVGFNGGRPLPRSPGAPNAGEECPVWSGWGRSMLAFVPPVSKSAPYGPPDQAPVWADASAGGDAPQVKNKSGKGGERGSVGSATLFLLSWPVGRDGHIRPPLTAIRCGAVQSSSREESGSRGVRNHAVLQIGNSVCLGSAPPWCYGGPRSVLVLLAFTSLLPRRSGTLAGRIHYSDRPAGLQAGGTSRSRRVACFSVSQA</sequence>
<dbReference type="AlphaFoldDB" id="A0AAV7VV90"/>
<feature type="region of interest" description="Disordered" evidence="1">
    <location>
        <begin position="55"/>
        <end position="84"/>
    </location>
</feature>
<comment type="caution">
    <text evidence="2">The sequence shown here is derived from an EMBL/GenBank/DDBJ whole genome shotgun (WGS) entry which is preliminary data.</text>
</comment>
<name>A0AAV7VV90_PLEWA</name>
<reference evidence="2" key="1">
    <citation type="journal article" date="2022" name="bioRxiv">
        <title>Sequencing and chromosome-scale assembly of the giantPleurodeles waltlgenome.</title>
        <authorList>
            <person name="Brown T."/>
            <person name="Elewa A."/>
            <person name="Iarovenko S."/>
            <person name="Subramanian E."/>
            <person name="Araus A.J."/>
            <person name="Petzold A."/>
            <person name="Susuki M."/>
            <person name="Suzuki K.-i.T."/>
            <person name="Hayashi T."/>
            <person name="Toyoda A."/>
            <person name="Oliveira C."/>
            <person name="Osipova E."/>
            <person name="Leigh N.D."/>
            <person name="Simon A."/>
            <person name="Yun M.H."/>
        </authorList>
    </citation>
    <scope>NUCLEOTIDE SEQUENCE</scope>
    <source>
        <strain evidence="2">20211129_DDA</strain>
        <tissue evidence="2">Liver</tissue>
    </source>
</reference>
<proteinExistence type="predicted"/>
<organism evidence="2 3">
    <name type="scientific">Pleurodeles waltl</name>
    <name type="common">Iberian ribbed newt</name>
    <dbReference type="NCBI Taxonomy" id="8319"/>
    <lineage>
        <taxon>Eukaryota</taxon>
        <taxon>Metazoa</taxon>
        <taxon>Chordata</taxon>
        <taxon>Craniata</taxon>
        <taxon>Vertebrata</taxon>
        <taxon>Euteleostomi</taxon>
        <taxon>Amphibia</taxon>
        <taxon>Batrachia</taxon>
        <taxon>Caudata</taxon>
        <taxon>Salamandroidea</taxon>
        <taxon>Salamandridae</taxon>
        <taxon>Pleurodelinae</taxon>
        <taxon>Pleurodeles</taxon>
    </lineage>
</organism>
<dbReference type="EMBL" id="JANPWB010000003">
    <property type="protein sequence ID" value="KAJ1203949.1"/>
    <property type="molecule type" value="Genomic_DNA"/>
</dbReference>
<protein>
    <submittedName>
        <fullName evidence="2">Uncharacterized protein</fullName>
    </submittedName>
</protein>
<accession>A0AAV7VV90</accession>